<keyword evidence="1" id="KW-0472">Membrane</keyword>
<feature type="transmembrane region" description="Helical" evidence="1">
    <location>
        <begin position="239"/>
        <end position="260"/>
    </location>
</feature>
<organism evidence="2 3">
    <name type="scientific">Methanosarcina baikalica</name>
    <dbReference type="NCBI Taxonomy" id="3073890"/>
    <lineage>
        <taxon>Archaea</taxon>
        <taxon>Methanobacteriati</taxon>
        <taxon>Methanobacteriota</taxon>
        <taxon>Stenosarchaea group</taxon>
        <taxon>Methanomicrobia</taxon>
        <taxon>Methanosarcinales</taxon>
        <taxon>Methanosarcinaceae</taxon>
        <taxon>Methanosarcina</taxon>
    </lineage>
</organism>
<feature type="transmembrane region" description="Helical" evidence="1">
    <location>
        <begin position="128"/>
        <end position="147"/>
    </location>
</feature>
<comment type="caution">
    <text evidence="2">The sequence shown here is derived from an EMBL/GenBank/DDBJ whole genome shotgun (WGS) entry which is preliminary data.</text>
</comment>
<feature type="transmembrane region" description="Helical" evidence="1">
    <location>
        <begin position="272"/>
        <end position="291"/>
    </location>
</feature>
<reference evidence="3" key="1">
    <citation type="submission" date="2023-07" db="EMBL/GenBank/DDBJ databases">
        <title>Whole-genome sequencing of a new Methanosarcina sp. Z-7115.</title>
        <authorList>
            <person name="Zhilina T.N."/>
            <person name="Merkel A.Y."/>
        </authorList>
    </citation>
    <scope>NUCLEOTIDE SEQUENCE [LARGE SCALE GENOMIC DNA]</scope>
    <source>
        <strain evidence="3">Z-7115</strain>
    </source>
</reference>
<evidence type="ECO:0000313" key="2">
    <source>
        <dbReference type="EMBL" id="MDR7667182.1"/>
    </source>
</evidence>
<keyword evidence="1" id="KW-1133">Transmembrane helix</keyword>
<feature type="transmembrane region" description="Helical" evidence="1">
    <location>
        <begin position="98"/>
        <end position="116"/>
    </location>
</feature>
<dbReference type="EMBL" id="JAVKPK010000101">
    <property type="protein sequence ID" value="MDR7667182.1"/>
    <property type="molecule type" value="Genomic_DNA"/>
</dbReference>
<keyword evidence="3" id="KW-1185">Reference proteome</keyword>
<proteinExistence type="predicted"/>
<dbReference type="Proteomes" id="UP001246244">
    <property type="component" value="Unassembled WGS sequence"/>
</dbReference>
<dbReference type="RefSeq" id="WP_310577210.1">
    <property type="nucleotide sequence ID" value="NZ_JAVKPK010000101.1"/>
</dbReference>
<gene>
    <name evidence="2" type="ORF">RG963_15640</name>
</gene>
<evidence type="ECO:0000256" key="1">
    <source>
        <dbReference type="SAM" id="Phobius"/>
    </source>
</evidence>
<evidence type="ECO:0000313" key="3">
    <source>
        <dbReference type="Proteomes" id="UP001246244"/>
    </source>
</evidence>
<keyword evidence="1" id="KW-0812">Transmembrane</keyword>
<feature type="transmembrane region" description="Helical" evidence="1">
    <location>
        <begin position="40"/>
        <end position="59"/>
    </location>
</feature>
<sequence>MSLNNQPVRGIIPVLCVIISSIIFIEIGQGTFGINPDMLSVYALFFVWTAFIVSLAGDWPLAKIRQPLRGISYLAICLVIGILHPLVISWLGYGPETYWPLISNLFLGIGIIIAFENPLVNGFSQPKAVFFNVLFCYVFAIILMVGYGFVPSIWFAMFVYYFFWVEKWPLQQIAQPVKGILAFTVLGFLSLIFWQAYSLAGTNFFKPEGGLFFVLFVWWLVMFSWNMETWPSQKVAQPVKGIIGLMISLVLTGLSYIIILKVSGIDPGTAGSIVWIFISWLYTWDIVLAKWPADQSSGLNQSSELTELTTA</sequence>
<feature type="transmembrane region" description="Helical" evidence="1">
    <location>
        <begin position="209"/>
        <end position="227"/>
    </location>
</feature>
<feature type="transmembrane region" description="Helical" evidence="1">
    <location>
        <begin position="177"/>
        <end position="197"/>
    </location>
</feature>
<name>A0ABU2D5S1_9EURY</name>
<feature type="transmembrane region" description="Helical" evidence="1">
    <location>
        <begin position="12"/>
        <end position="34"/>
    </location>
</feature>
<accession>A0ABU2D5S1</accession>
<feature type="transmembrane region" description="Helical" evidence="1">
    <location>
        <begin position="71"/>
        <end position="92"/>
    </location>
</feature>
<protein>
    <submittedName>
        <fullName evidence="2">Uncharacterized protein</fullName>
    </submittedName>
</protein>